<dbReference type="Proteomes" id="UP000326780">
    <property type="component" value="Chromosome"/>
</dbReference>
<dbReference type="AlphaFoldDB" id="A0A5Q0M4E7"/>
<evidence type="ECO:0000313" key="2">
    <source>
        <dbReference type="Proteomes" id="UP000326780"/>
    </source>
</evidence>
<gene>
    <name evidence="1" type="ORF">GFK26_18510</name>
</gene>
<name>A0A5Q0M4E7_VARPD</name>
<protein>
    <recommendedName>
        <fullName evidence="3">HK97 gp10 family phage protein</fullName>
    </recommendedName>
</protein>
<dbReference type="RefSeq" id="WP_153283242.1">
    <property type="nucleotide sequence ID" value="NZ_CP045644.1"/>
</dbReference>
<proteinExistence type="predicted"/>
<evidence type="ECO:0008006" key="3">
    <source>
        <dbReference type="Google" id="ProtNLM"/>
    </source>
</evidence>
<sequence>MALRIDFNPSQLEANIRQITERAVKGMHLKAKRRALKVRDLAREYAPEKSGLLERNIEMGTYKEGGRNTYTVYVDLDAARYSAPGVLGDYVWLMEEELRPYGSGKYNLGVGSLLKRASTGKRVGGRFLRRAVQEGGKAFMDEMIAEVRKVTGESRLATMNYQRETPESDE</sequence>
<evidence type="ECO:0000313" key="1">
    <source>
        <dbReference type="EMBL" id="QFZ84620.1"/>
    </source>
</evidence>
<reference evidence="1 2" key="1">
    <citation type="submission" date="2019-10" db="EMBL/GenBank/DDBJ databases">
        <title>Complete genome sequence of Variovorax paradoxus 5C-2.</title>
        <authorList>
            <person name="Gogoleva N.E."/>
            <person name="Balkin A.S."/>
        </authorList>
    </citation>
    <scope>NUCLEOTIDE SEQUENCE [LARGE SCALE GENOMIC DNA]</scope>
    <source>
        <strain evidence="1 2">5C-2</strain>
    </source>
</reference>
<accession>A0A5Q0M4E7</accession>
<organism evidence="1 2">
    <name type="scientific">Variovorax paradoxus</name>
    <dbReference type="NCBI Taxonomy" id="34073"/>
    <lineage>
        <taxon>Bacteria</taxon>
        <taxon>Pseudomonadati</taxon>
        <taxon>Pseudomonadota</taxon>
        <taxon>Betaproteobacteria</taxon>
        <taxon>Burkholderiales</taxon>
        <taxon>Comamonadaceae</taxon>
        <taxon>Variovorax</taxon>
    </lineage>
</organism>
<dbReference type="EMBL" id="CP045644">
    <property type="protein sequence ID" value="QFZ84620.1"/>
    <property type="molecule type" value="Genomic_DNA"/>
</dbReference>